<dbReference type="RefSeq" id="WP_208175298.1">
    <property type="nucleotide sequence ID" value="NZ_JAGETZ010000004.1"/>
</dbReference>
<dbReference type="InterPro" id="IPR026444">
    <property type="entry name" value="Secre_tail"/>
</dbReference>
<sequence length="469" mass="51463">MKNFLLLLSCALLLALPGRAQVFPVDTLIKNGPLNNRINLVFVGDGYQANQMSTYLADVNRAVSAIFQQPPFSQYQQYFNVFAIRVPSTQSGTKHPRTASDCTTVPNFGIANPTTYFNTTFDSGNIHRLIVTSGQSALGSVLAASFPQYTKAIVMVNSPEYGGSGGSIITMTANTSAPEVMIHEMGHTFGALADEYWAGQQYAAEKPNMTQPAVVTPLRWQSWVGLNGVGNYPFAATENPAWSRPHQNCKMRFLGVPFCSVCIETLIERTHAAARGLQGYTPTNTTISNPTQDITFRLDLLQPNPNTLKVTWKRDGVVFNRNTAVVRVGTTLLTGGPHIIRAEVVDTTALSKNVSHNTAHRYVVEWNVQNTVTGTRLDASTAEYKIETYPNPVTDVLNLSYTLSRATDVRLVVLDAAGRRVKTLTKARQAAGTYDYQLHTEELGLRQAGVYTLLVEIDGLPTTRQLVKQ</sequence>
<name>A0ABS3QEK3_9BACT</name>
<dbReference type="Pfam" id="PF09471">
    <property type="entry name" value="Peptidase_M64"/>
    <property type="match status" value="1"/>
</dbReference>
<dbReference type="EMBL" id="JAGETZ010000004">
    <property type="protein sequence ID" value="MBO2009680.1"/>
    <property type="molecule type" value="Genomic_DNA"/>
</dbReference>
<reference evidence="2 3" key="1">
    <citation type="submission" date="2021-03" db="EMBL/GenBank/DDBJ databases">
        <authorList>
            <person name="Kim M.K."/>
        </authorList>
    </citation>
    <scope>NUCLEOTIDE SEQUENCE [LARGE SCALE GENOMIC DNA]</scope>
    <source>
        <strain evidence="2 3">BT442</strain>
    </source>
</reference>
<keyword evidence="1" id="KW-0732">Signal</keyword>
<keyword evidence="3" id="KW-1185">Reference proteome</keyword>
<dbReference type="Proteomes" id="UP000664369">
    <property type="component" value="Unassembled WGS sequence"/>
</dbReference>
<feature type="signal peptide" evidence="1">
    <location>
        <begin position="1"/>
        <end position="20"/>
    </location>
</feature>
<proteinExistence type="predicted"/>
<accession>A0ABS3QEK3</accession>
<organism evidence="2 3">
    <name type="scientific">Hymenobacter negativus</name>
    <dbReference type="NCBI Taxonomy" id="2795026"/>
    <lineage>
        <taxon>Bacteria</taxon>
        <taxon>Pseudomonadati</taxon>
        <taxon>Bacteroidota</taxon>
        <taxon>Cytophagia</taxon>
        <taxon>Cytophagales</taxon>
        <taxon>Hymenobacteraceae</taxon>
        <taxon>Hymenobacter</taxon>
    </lineage>
</organism>
<evidence type="ECO:0000313" key="3">
    <source>
        <dbReference type="Proteomes" id="UP000664369"/>
    </source>
</evidence>
<protein>
    <submittedName>
        <fullName evidence="2">T9SS type A sorting domain-containing protein</fullName>
    </submittedName>
</protein>
<dbReference type="NCBIfam" id="TIGR04183">
    <property type="entry name" value="Por_Secre_tail"/>
    <property type="match status" value="1"/>
</dbReference>
<dbReference type="Gene3D" id="2.60.40.4070">
    <property type="match status" value="1"/>
</dbReference>
<evidence type="ECO:0000313" key="2">
    <source>
        <dbReference type="EMBL" id="MBO2009680.1"/>
    </source>
</evidence>
<evidence type="ECO:0000256" key="1">
    <source>
        <dbReference type="SAM" id="SignalP"/>
    </source>
</evidence>
<gene>
    <name evidence="2" type="ORF">J4E00_11510</name>
</gene>
<feature type="chain" id="PRO_5046306885" evidence="1">
    <location>
        <begin position="21"/>
        <end position="469"/>
    </location>
</feature>
<dbReference type="Gene3D" id="3.40.390.10">
    <property type="entry name" value="Collagenase (Catalytic Domain)"/>
    <property type="match status" value="1"/>
</dbReference>
<comment type="caution">
    <text evidence="2">The sequence shown here is derived from an EMBL/GenBank/DDBJ whole genome shotgun (WGS) entry which is preliminary data.</text>
</comment>
<dbReference type="InterPro" id="IPR024079">
    <property type="entry name" value="MetalloPept_cat_dom_sf"/>
</dbReference>
<dbReference type="SUPFAM" id="SSF55486">
    <property type="entry name" value="Metalloproteases ('zincins'), catalytic domain"/>
    <property type="match status" value="1"/>
</dbReference>
<dbReference type="InterPro" id="IPR019026">
    <property type="entry name" value="Peptidase_M64_IgA"/>
</dbReference>